<dbReference type="PANTHER" id="PTHR11439">
    <property type="entry name" value="GAG-POL-RELATED RETROTRANSPOSON"/>
    <property type="match status" value="1"/>
</dbReference>
<dbReference type="Proteomes" id="UP001165090">
    <property type="component" value="Unassembled WGS sequence"/>
</dbReference>
<accession>A0ABQ5S8V3</accession>
<organism evidence="1 2">
    <name type="scientific">Volvox africanus</name>
    <dbReference type="NCBI Taxonomy" id="51714"/>
    <lineage>
        <taxon>Eukaryota</taxon>
        <taxon>Viridiplantae</taxon>
        <taxon>Chlorophyta</taxon>
        <taxon>core chlorophytes</taxon>
        <taxon>Chlorophyceae</taxon>
        <taxon>CS clade</taxon>
        <taxon>Chlamydomonadales</taxon>
        <taxon>Volvocaceae</taxon>
        <taxon>Volvox</taxon>
    </lineage>
</organism>
<evidence type="ECO:0000313" key="2">
    <source>
        <dbReference type="Proteomes" id="UP001165090"/>
    </source>
</evidence>
<reference evidence="1 2" key="1">
    <citation type="journal article" date="2023" name="IScience">
        <title>Expanded male sex-determining region conserved during the evolution of homothallism in the green alga Volvox.</title>
        <authorList>
            <person name="Yamamoto K."/>
            <person name="Matsuzaki R."/>
            <person name="Mahakham W."/>
            <person name="Heman W."/>
            <person name="Sekimoto H."/>
            <person name="Kawachi M."/>
            <person name="Minakuchi Y."/>
            <person name="Toyoda A."/>
            <person name="Nozaki H."/>
        </authorList>
    </citation>
    <scope>NUCLEOTIDE SEQUENCE [LARGE SCALE GENOMIC DNA]</scope>
    <source>
        <strain evidence="1 2">NIES-4468</strain>
    </source>
</reference>
<protein>
    <submittedName>
        <fullName evidence="1">Uncharacterized protein</fullName>
    </submittedName>
</protein>
<evidence type="ECO:0000313" key="1">
    <source>
        <dbReference type="EMBL" id="GLI65878.1"/>
    </source>
</evidence>
<dbReference type="EMBL" id="BSDZ01000026">
    <property type="protein sequence ID" value="GLI65878.1"/>
    <property type="molecule type" value="Genomic_DNA"/>
</dbReference>
<proteinExistence type="predicted"/>
<comment type="caution">
    <text evidence="1">The sequence shown here is derived from an EMBL/GenBank/DDBJ whole genome shotgun (WGS) entry which is preliminary data.</text>
</comment>
<keyword evidence="2" id="KW-1185">Reference proteome</keyword>
<gene>
    <name evidence="1" type="ORF">VaNZ11_009514</name>
</gene>
<dbReference type="CDD" id="cd09272">
    <property type="entry name" value="RNase_HI_RT_Ty1"/>
    <property type="match status" value="1"/>
</dbReference>
<dbReference type="PANTHER" id="PTHR11439:SF483">
    <property type="entry name" value="PEPTIDE SYNTHASE GLIP-LIKE, PUTATIVE (AFU_ORTHOLOGUE AFUA_3G12920)-RELATED"/>
    <property type="match status" value="1"/>
</dbReference>
<name>A0ABQ5S8V3_9CHLO</name>
<sequence length="189" mass="20511">MSKPTADHWQAVKDVLLCVAGTVGVGIVFTAKSGAGALHGYCDSDYAACVDTRRSITGYAFLNAGGTASWFSRLQLTVSTSTAEAEYMSSAAAVKEALWYRYLAQDLQLGVSSVPIKCDNQAAIRLVNNPITSARVKHIDVQHHFVRQRAVRGEISFVYVKSADMVADYLTKALPLSQFEKCVRGMGVR</sequence>